<evidence type="ECO:0000313" key="3">
    <source>
        <dbReference type="EMBL" id="AEW92706.1"/>
    </source>
</evidence>
<sequence length="213" mass="23699">MTVPADRRPGKIRRHFEAHPEQAKDLALFVGVTVVGAWIASFDPLGVVIWMIVAAVVVGVVRNRRRQAAFARERQRIRELRAREIATYLTMTPREFEEAVAHLCRRDGCRDVRVVGGAGDLGADVVATTPQGHRLVIQCKRYSPTNKVGSPDLQRFGGTCWTVHHAEIAAVVTTSSFTRQAAQYAVSQRIHCYDREWLAGWASGSGPAPWMVR</sequence>
<evidence type="ECO:0000313" key="4">
    <source>
        <dbReference type="Proteomes" id="UP000007842"/>
    </source>
</evidence>
<dbReference type="InterPro" id="IPR011335">
    <property type="entry name" value="Restrct_endonuc-II-like"/>
</dbReference>
<dbReference type="eggNOG" id="COG1787">
    <property type="taxonomic scope" value="Bacteria"/>
</dbReference>
<dbReference type="Proteomes" id="UP000007842">
    <property type="component" value="Chromosome"/>
</dbReference>
<dbReference type="InterPro" id="IPR052906">
    <property type="entry name" value="Type_IV_Methyl-Rstrct_Enzyme"/>
</dbReference>
<dbReference type="HOGENOM" id="CLU_072803_0_0_11"/>
<evidence type="ECO:0000256" key="1">
    <source>
        <dbReference type="SAM" id="Phobius"/>
    </source>
</evidence>
<keyword evidence="4" id="KW-1185">Reference proteome</keyword>
<keyword evidence="1" id="KW-0812">Transmembrane</keyword>
<dbReference type="STRING" id="1003195.SCATT_03350"/>
<dbReference type="PANTHER" id="PTHR30015:SF6">
    <property type="entry name" value="SLL1429 PROTEIN"/>
    <property type="match status" value="1"/>
</dbReference>
<evidence type="ECO:0000259" key="2">
    <source>
        <dbReference type="Pfam" id="PF04471"/>
    </source>
</evidence>
<dbReference type="EMBL" id="CP003219">
    <property type="protein sequence ID" value="AEW92706.1"/>
    <property type="molecule type" value="Genomic_DNA"/>
</dbReference>
<dbReference type="GO" id="GO:0003677">
    <property type="term" value="F:DNA binding"/>
    <property type="evidence" value="ECO:0007669"/>
    <property type="project" value="InterPro"/>
</dbReference>
<dbReference type="Pfam" id="PF04471">
    <property type="entry name" value="Mrr_cat"/>
    <property type="match status" value="1"/>
</dbReference>
<dbReference type="Gene3D" id="3.40.1350.10">
    <property type="match status" value="1"/>
</dbReference>
<dbReference type="GO" id="GO:0009307">
    <property type="term" value="P:DNA restriction-modification system"/>
    <property type="evidence" value="ECO:0007669"/>
    <property type="project" value="InterPro"/>
</dbReference>
<feature type="transmembrane region" description="Helical" evidence="1">
    <location>
        <begin position="47"/>
        <end position="64"/>
    </location>
</feature>
<accession>F8JNW9</accession>
<organism evidence="3 4">
    <name type="scientific">Streptantibioticus cattleyicolor (strain ATCC 35852 / DSM 46488 / JCM 4925 / NBRC 14057 / NRRL 8057)</name>
    <name type="common">Streptomyces cattleya</name>
    <dbReference type="NCBI Taxonomy" id="1003195"/>
    <lineage>
        <taxon>Bacteria</taxon>
        <taxon>Bacillati</taxon>
        <taxon>Actinomycetota</taxon>
        <taxon>Actinomycetes</taxon>
        <taxon>Kitasatosporales</taxon>
        <taxon>Streptomycetaceae</taxon>
        <taxon>Streptantibioticus</taxon>
    </lineage>
</organism>
<dbReference type="OrthoDB" id="5181666at2"/>
<protein>
    <recommendedName>
        <fullName evidence="2">Restriction endonuclease type IV Mrr domain-containing protein</fullName>
    </recommendedName>
</protein>
<dbReference type="PANTHER" id="PTHR30015">
    <property type="entry name" value="MRR RESTRICTION SYSTEM PROTEIN"/>
    <property type="match status" value="1"/>
</dbReference>
<dbReference type="GO" id="GO:0015666">
    <property type="term" value="F:restriction endodeoxyribonuclease activity"/>
    <property type="evidence" value="ECO:0007669"/>
    <property type="project" value="TreeGrafter"/>
</dbReference>
<dbReference type="InterPro" id="IPR007560">
    <property type="entry name" value="Restrct_endonuc_IV_Mrr"/>
</dbReference>
<accession>G8WMY7</accession>
<keyword evidence="1" id="KW-1133">Transmembrane helix</keyword>
<dbReference type="KEGG" id="scy:SCATT_03350"/>
<name>F8JNW9_STREN</name>
<gene>
    <name evidence="3" type="ordered locus">SCATT_03350</name>
</gene>
<dbReference type="AlphaFoldDB" id="F8JNW9"/>
<dbReference type="KEGG" id="sct:SCAT_0322"/>
<proteinExistence type="predicted"/>
<reference evidence="4" key="1">
    <citation type="submission" date="2011-12" db="EMBL/GenBank/DDBJ databases">
        <title>Complete genome sequence of Streptomyces cattleya strain DSM 46488.</title>
        <authorList>
            <person name="Ou H.-Y."/>
            <person name="Li P."/>
            <person name="Zhao C."/>
            <person name="O'Hagan D."/>
            <person name="Deng Z."/>
        </authorList>
    </citation>
    <scope>NUCLEOTIDE SEQUENCE [LARGE SCALE GENOMIC DNA]</scope>
    <source>
        <strain evidence="4">ATCC 35852 / DSM 46488 / JCM 4925 / NBRC 14057 / NRRL 8057</strain>
    </source>
</reference>
<dbReference type="SUPFAM" id="SSF52980">
    <property type="entry name" value="Restriction endonuclease-like"/>
    <property type="match status" value="1"/>
</dbReference>
<dbReference type="RefSeq" id="WP_014141098.1">
    <property type="nucleotide sequence ID" value="NC_016111.1"/>
</dbReference>
<keyword evidence="1" id="KW-0472">Membrane</keyword>
<dbReference type="InterPro" id="IPR011856">
    <property type="entry name" value="tRNA_endonuc-like_dom_sf"/>
</dbReference>
<dbReference type="PATRIC" id="fig|1003195.11.peg.1965"/>
<feature type="domain" description="Restriction endonuclease type IV Mrr" evidence="2">
    <location>
        <begin position="90"/>
        <end position="201"/>
    </location>
</feature>